<dbReference type="GO" id="GO:0004497">
    <property type="term" value="F:monooxygenase activity"/>
    <property type="evidence" value="ECO:0007669"/>
    <property type="project" value="UniProtKB-KW"/>
</dbReference>
<keyword evidence="3" id="KW-1185">Reference proteome</keyword>
<keyword evidence="2" id="KW-0560">Oxidoreductase</keyword>
<comment type="caution">
    <text evidence="2">The sequence shown here is derived from an EMBL/GenBank/DDBJ whole genome shotgun (WGS) entry which is preliminary data.</text>
</comment>
<organism evidence="2 3">
    <name type="scientific">Autumnicola musiva</name>
    <dbReference type="NCBI Taxonomy" id="3075589"/>
    <lineage>
        <taxon>Bacteria</taxon>
        <taxon>Pseudomonadati</taxon>
        <taxon>Bacteroidota</taxon>
        <taxon>Flavobacteriia</taxon>
        <taxon>Flavobacteriales</taxon>
        <taxon>Flavobacteriaceae</taxon>
        <taxon>Autumnicola</taxon>
    </lineage>
</organism>
<dbReference type="Proteomes" id="UP001262582">
    <property type="component" value="Unassembled WGS sequence"/>
</dbReference>
<name>A0ABU3D8S4_9FLAO</name>
<proteinExistence type="predicted"/>
<dbReference type="Gene3D" id="3.30.70.100">
    <property type="match status" value="1"/>
</dbReference>
<dbReference type="InterPro" id="IPR007138">
    <property type="entry name" value="ABM_dom"/>
</dbReference>
<feature type="domain" description="ABM" evidence="1">
    <location>
        <begin position="2"/>
        <end position="95"/>
    </location>
</feature>
<dbReference type="EMBL" id="JAVRHK010000013">
    <property type="protein sequence ID" value="MDT0677935.1"/>
    <property type="molecule type" value="Genomic_DNA"/>
</dbReference>
<accession>A0ABU3D8S4</accession>
<dbReference type="RefSeq" id="WP_311504275.1">
    <property type="nucleotide sequence ID" value="NZ_JAVRHK010000013.1"/>
</dbReference>
<gene>
    <name evidence="2" type="ORF">RM539_15230</name>
</gene>
<reference evidence="2 3" key="1">
    <citation type="submission" date="2023-09" db="EMBL/GenBank/DDBJ databases">
        <authorList>
            <person name="Rey-Velasco X."/>
        </authorList>
    </citation>
    <scope>NUCLEOTIDE SEQUENCE [LARGE SCALE GENOMIC DNA]</scope>
    <source>
        <strain evidence="2 3">F117</strain>
    </source>
</reference>
<dbReference type="Pfam" id="PF03992">
    <property type="entry name" value="ABM"/>
    <property type="match status" value="1"/>
</dbReference>
<evidence type="ECO:0000313" key="2">
    <source>
        <dbReference type="EMBL" id="MDT0677935.1"/>
    </source>
</evidence>
<dbReference type="PROSITE" id="PS51725">
    <property type="entry name" value="ABM"/>
    <property type="match status" value="1"/>
</dbReference>
<protein>
    <submittedName>
        <fullName evidence="2">Antibiotic biosynthesis monooxygenase</fullName>
    </submittedName>
</protein>
<dbReference type="SUPFAM" id="SSF54909">
    <property type="entry name" value="Dimeric alpha+beta barrel"/>
    <property type="match status" value="1"/>
</dbReference>
<dbReference type="InterPro" id="IPR011008">
    <property type="entry name" value="Dimeric_a/b-barrel"/>
</dbReference>
<keyword evidence="2" id="KW-0503">Monooxygenase</keyword>
<evidence type="ECO:0000313" key="3">
    <source>
        <dbReference type="Proteomes" id="UP001262582"/>
    </source>
</evidence>
<evidence type="ECO:0000259" key="1">
    <source>
        <dbReference type="PROSITE" id="PS51725"/>
    </source>
</evidence>
<sequence>MIIIAGNVYVSSSDIEAFVKEARETIPLGLKNPGCVSISFTLDDKSTGSMLVLERWKDQKSLDKHLAQAEVISLFKKWGSKMKNEVKKYDATNERDPRD</sequence>